<keyword evidence="1" id="KW-0812">Transmembrane</keyword>
<feature type="transmembrane region" description="Helical" evidence="1">
    <location>
        <begin position="15"/>
        <end position="33"/>
    </location>
</feature>
<protein>
    <submittedName>
        <fullName evidence="2">Uncharacterized protein</fullName>
    </submittedName>
</protein>
<keyword evidence="1" id="KW-1133">Transmembrane helix</keyword>
<keyword evidence="1" id="KW-0472">Membrane</keyword>
<name>A0ABN1JQY6_9FLAO</name>
<dbReference type="RefSeq" id="WP_343797858.1">
    <property type="nucleotide sequence ID" value="NZ_BAAAGF010000003.1"/>
</dbReference>
<dbReference type="EMBL" id="BAAAGF010000003">
    <property type="protein sequence ID" value="GAA0744903.1"/>
    <property type="molecule type" value="Genomic_DNA"/>
</dbReference>
<keyword evidence="3" id="KW-1185">Reference proteome</keyword>
<comment type="caution">
    <text evidence="2">The sequence shown here is derived from an EMBL/GenBank/DDBJ whole genome shotgun (WGS) entry which is preliminary data.</text>
</comment>
<dbReference type="Proteomes" id="UP001500736">
    <property type="component" value="Unassembled WGS sequence"/>
</dbReference>
<gene>
    <name evidence="2" type="ORF">GCM10009431_19390</name>
</gene>
<evidence type="ECO:0000256" key="1">
    <source>
        <dbReference type="SAM" id="Phobius"/>
    </source>
</evidence>
<accession>A0ABN1JQY6</accession>
<feature type="transmembrane region" description="Helical" evidence="1">
    <location>
        <begin position="168"/>
        <end position="192"/>
    </location>
</feature>
<organism evidence="2 3">
    <name type="scientific">Gaetbulibacter jejuensis</name>
    <dbReference type="NCBI Taxonomy" id="584607"/>
    <lineage>
        <taxon>Bacteria</taxon>
        <taxon>Pseudomonadati</taxon>
        <taxon>Bacteroidota</taxon>
        <taxon>Flavobacteriia</taxon>
        <taxon>Flavobacteriales</taxon>
        <taxon>Flavobacteriaceae</taxon>
        <taxon>Gaetbulibacter</taxon>
    </lineage>
</organism>
<sequence>MQTTFRIIELIADSIFIGFSLSVIFNLIVSYFLKSEKHKSLFYNYRSYAIYTVRFLSLAYVLFYSIRFIYFISTNDFYIHNERATGPYAFSYWFILLRPVLYCGLLQLFWIKPFRKKKLYVLVLATITLVLSFLSATVIEKIIIYVSALHRDYLPSDWEMQLDSQPILLLYLYHIFEKIILFNIIVGLIWFISSKKWLKIKL</sequence>
<evidence type="ECO:0000313" key="3">
    <source>
        <dbReference type="Proteomes" id="UP001500736"/>
    </source>
</evidence>
<proteinExistence type="predicted"/>
<feature type="transmembrane region" description="Helical" evidence="1">
    <location>
        <begin position="122"/>
        <end position="148"/>
    </location>
</feature>
<evidence type="ECO:0000313" key="2">
    <source>
        <dbReference type="EMBL" id="GAA0744903.1"/>
    </source>
</evidence>
<feature type="transmembrane region" description="Helical" evidence="1">
    <location>
        <begin position="90"/>
        <end position="110"/>
    </location>
</feature>
<reference evidence="2 3" key="1">
    <citation type="journal article" date="2019" name="Int. J. Syst. Evol. Microbiol.">
        <title>The Global Catalogue of Microorganisms (GCM) 10K type strain sequencing project: providing services to taxonomists for standard genome sequencing and annotation.</title>
        <authorList>
            <consortium name="The Broad Institute Genomics Platform"/>
            <consortium name="The Broad Institute Genome Sequencing Center for Infectious Disease"/>
            <person name="Wu L."/>
            <person name="Ma J."/>
        </authorList>
    </citation>
    <scope>NUCLEOTIDE SEQUENCE [LARGE SCALE GENOMIC DNA]</scope>
    <source>
        <strain evidence="2 3">JCM 15976</strain>
    </source>
</reference>
<feature type="transmembrane region" description="Helical" evidence="1">
    <location>
        <begin position="45"/>
        <end position="70"/>
    </location>
</feature>